<feature type="compositionally biased region" description="Basic residues" evidence="4">
    <location>
        <begin position="1254"/>
        <end position="1264"/>
    </location>
</feature>
<keyword evidence="3" id="KW-0175">Coiled coil</keyword>
<evidence type="ECO:0000256" key="3">
    <source>
        <dbReference type="SAM" id="Coils"/>
    </source>
</evidence>
<evidence type="ECO:0000313" key="7">
    <source>
        <dbReference type="Proteomes" id="UP000774326"/>
    </source>
</evidence>
<evidence type="ECO:0000259" key="5">
    <source>
        <dbReference type="PROSITE" id="PS51823"/>
    </source>
</evidence>
<dbReference type="GO" id="GO:0003729">
    <property type="term" value="F:mRNA binding"/>
    <property type="evidence" value="ECO:0007669"/>
    <property type="project" value="TreeGrafter"/>
</dbReference>
<dbReference type="PANTHER" id="PTHR12601">
    <property type="entry name" value="EUKARYOTIC TRANSLATION INITIATION FACTOR 3 SUBUNIT EIF-3"/>
    <property type="match status" value="1"/>
</dbReference>
<dbReference type="InterPro" id="IPR011990">
    <property type="entry name" value="TPR-like_helical_dom_sf"/>
</dbReference>
<proteinExistence type="predicted"/>
<name>A0A9P8Q5M3_WICPI</name>
<dbReference type="SUPFAM" id="SSF48452">
    <property type="entry name" value="TPR-like"/>
    <property type="match status" value="2"/>
</dbReference>
<feature type="compositionally biased region" description="Polar residues" evidence="4">
    <location>
        <begin position="920"/>
        <end position="929"/>
    </location>
</feature>
<dbReference type="Pfam" id="PF13374">
    <property type="entry name" value="TPR_10"/>
    <property type="match status" value="1"/>
</dbReference>
<evidence type="ECO:0000256" key="4">
    <source>
        <dbReference type="SAM" id="MobiDB-lite"/>
    </source>
</evidence>
<dbReference type="InterPro" id="IPR023231">
    <property type="entry name" value="GSKIP_dom_sf"/>
</dbReference>
<dbReference type="GO" id="GO:0005737">
    <property type="term" value="C:cytoplasm"/>
    <property type="evidence" value="ECO:0007669"/>
    <property type="project" value="TreeGrafter"/>
</dbReference>
<dbReference type="EMBL" id="JAEUBG010003067">
    <property type="protein sequence ID" value="KAH3683550.1"/>
    <property type="molecule type" value="Genomic_DNA"/>
</dbReference>
<dbReference type="Pfam" id="PF12807">
    <property type="entry name" value="eIF3_p135"/>
    <property type="match status" value="1"/>
</dbReference>
<comment type="caution">
    <text evidence="6">The sequence shown here is derived from an EMBL/GenBank/DDBJ whole genome shotgun (WGS) entry which is preliminary data.</text>
</comment>
<dbReference type="GO" id="GO:0048312">
    <property type="term" value="P:intracellular distribution of mitochondria"/>
    <property type="evidence" value="ECO:0007669"/>
    <property type="project" value="TreeGrafter"/>
</dbReference>
<evidence type="ECO:0000256" key="2">
    <source>
        <dbReference type="ARBA" id="ARBA00022803"/>
    </source>
</evidence>
<dbReference type="Gene3D" id="1.25.40.10">
    <property type="entry name" value="Tetratricopeptide repeat domain"/>
    <property type="match status" value="1"/>
</dbReference>
<evidence type="ECO:0000313" key="6">
    <source>
        <dbReference type="EMBL" id="KAH3683550.1"/>
    </source>
</evidence>
<dbReference type="Gene3D" id="3.30.2280.10">
    <property type="entry name" value="Hypothetical protein (hspc210)"/>
    <property type="match status" value="1"/>
</dbReference>
<dbReference type="Proteomes" id="UP000774326">
    <property type="component" value="Unassembled WGS sequence"/>
</dbReference>
<keyword evidence="7" id="KW-1185">Reference proteome</keyword>
<feature type="region of interest" description="Disordered" evidence="4">
    <location>
        <begin position="1235"/>
        <end position="1264"/>
    </location>
</feature>
<feature type="coiled-coil region" evidence="3">
    <location>
        <begin position="1183"/>
        <end position="1213"/>
    </location>
</feature>
<dbReference type="InterPro" id="IPR025697">
    <property type="entry name" value="CLU_dom"/>
</dbReference>
<dbReference type="InterPro" id="IPR028275">
    <property type="entry name" value="CLU_N"/>
</dbReference>
<dbReference type="SUPFAM" id="SSF103107">
    <property type="entry name" value="Hypothetical protein c14orf129, hspc210"/>
    <property type="match status" value="1"/>
</dbReference>
<evidence type="ECO:0000256" key="1">
    <source>
        <dbReference type="ARBA" id="ARBA00022490"/>
    </source>
</evidence>
<dbReference type="InterPro" id="IPR027523">
    <property type="entry name" value="CLU_prot"/>
</dbReference>
<keyword evidence="2" id="KW-0802">TPR repeat</keyword>
<dbReference type="AlphaFoldDB" id="A0A9P8Q5M3"/>
<feature type="region of interest" description="Disordered" evidence="4">
    <location>
        <begin position="906"/>
        <end position="930"/>
    </location>
</feature>
<gene>
    <name evidence="6" type="ORF">WICPIJ_005477</name>
</gene>
<sequence length="1264" mass="139519">MSSEAPLSTDQAPTEQPSVVIKIAGASDLVVKTYPSNTIGSVSADIQNVESLSSFNLATESGEVLPSEVSFAELIKGPSQSTVKLGLKNKPYTEKSITEHVAYFRQSIGLTQGSQFGINAGISKFGGLALDILTPPAATETEAKEKEKDTEVPTRTEEESAEVASIISQFFTPLPENYFVPSPAIKPAVASLFFSTWNPVPLSFRSRGHLVYLTLQTLEGETYHITGATTGFFVSKSTNTRFDPTPKDQAFESFTLFQLISKISKQFVNQVKNNQEKATVVDPTTYLAPSVGSLANPWMTKTQQAVPSLGHTEFDDANTVRDYNEEYQALRDTETDTIQENVAKEDALAKASDRFTQAAVKGALAVLNGAVAPINPEEAEAYHIFLHNNIFYSFGADVGAFLEKGGSDAARAASNQDLQAIKYLSNLQSADIHTLLTTIVDFAGKRVIAQTPVPGLFNYTKAEKVVNEATGETETLEPQPLTNIVYGLDEATGSVKSNAEFVEALQPFKKALHFQSSKTEEGELVTNKSTKGLVGTDGRKYLIELHNSTPVDIEFVEAHFNPESELSYPHAQAVVRMEAVQSWWSSQINKLITEEAAKRSIDLSAKVKEGEKLPEFSVKDEDVTFTVDAFEAEGKEDANVRALSKYITETLIPSFLDQYKESASLLPSDGSSLSANLHKSGINLRYLGHIAKLVEERIVSAEEEAANNLKSYAEINAKFDEDRNGLQAIIEANAKKAHEEGATYKLSEDPEVKKLEKYEETDPDMISSVTQYKSLLALLKQEMVARASKHVLRQFAEELPSELVPHLVSHFHNALLGYKIDSKPEAVIPHKDLYSQYDLQFTKETAESIRALVSAQVQRRFRHTLSENWIESLPAKSLQREIAIKFGIQWELREYFLTAEAREQFEKENAPKKKKKNTKSQSPEPTTSAAEAKVYSYSAKDVTMIPVVKTTSVRSTTAEQIFETGRAQVTSEDETLHEEGFSLLSDAIAVYEQVYGAVHPEVQRAYSIMAQLYSQAGKKIEAAYSARRAATIAERVFGLDSYEVLMSLMNLAYLESDAGSVKNALRVYARVSQLWQSMNHGYNLTIVTIMANITATLQNEGFMNETLALTSKLLKVSEEIYGEKSYTGALLKFRSAFIRGLEGKFAQSIKDIQEALALFRELASTSHFMTRQALTLERQVTEFKMVEAQNEKIAKEIQEKTKKEEALKQKENISSGKKKIADGLSVEETLAFVLGNGNNSAPKKKGPALTPSSKKGKKKNAGKK</sequence>
<accession>A0A9P8Q5M3</accession>
<reference evidence="6" key="2">
    <citation type="submission" date="2021-01" db="EMBL/GenBank/DDBJ databases">
        <authorList>
            <person name="Schikora-Tamarit M.A."/>
        </authorList>
    </citation>
    <scope>NUCLEOTIDE SEQUENCE</scope>
    <source>
        <strain evidence="6">CBS2887</strain>
    </source>
</reference>
<dbReference type="OrthoDB" id="1414216at2759"/>
<dbReference type="Pfam" id="PF15044">
    <property type="entry name" value="CLU_N"/>
    <property type="match status" value="1"/>
</dbReference>
<feature type="region of interest" description="Disordered" evidence="4">
    <location>
        <begin position="136"/>
        <end position="158"/>
    </location>
</feature>
<protein>
    <recommendedName>
        <fullName evidence="5">Clu domain-containing protein</fullName>
    </recommendedName>
</protein>
<dbReference type="Pfam" id="PF13236">
    <property type="entry name" value="CLU"/>
    <property type="match status" value="1"/>
</dbReference>
<reference evidence="6" key="1">
    <citation type="journal article" date="2021" name="Open Biol.">
        <title>Shared evolutionary footprints suggest mitochondrial oxidative damage underlies multiple complex I losses in fungi.</title>
        <authorList>
            <person name="Schikora-Tamarit M.A."/>
            <person name="Marcet-Houben M."/>
            <person name="Nosek J."/>
            <person name="Gabaldon T."/>
        </authorList>
    </citation>
    <scope>NUCLEOTIDE SEQUENCE</scope>
    <source>
        <strain evidence="6">CBS2887</strain>
    </source>
</reference>
<feature type="compositionally biased region" description="Basic and acidic residues" evidence="4">
    <location>
        <begin position="141"/>
        <end position="158"/>
    </location>
</feature>
<dbReference type="PANTHER" id="PTHR12601:SF6">
    <property type="entry name" value="CLUSTERED MITOCHONDRIA PROTEIN HOMOLOG"/>
    <property type="match status" value="1"/>
</dbReference>
<feature type="domain" description="Clu" evidence="5">
    <location>
        <begin position="301"/>
        <end position="556"/>
    </location>
</feature>
<dbReference type="CDD" id="cd15466">
    <property type="entry name" value="CLU-central"/>
    <property type="match status" value="1"/>
</dbReference>
<dbReference type="InterPro" id="IPR033646">
    <property type="entry name" value="CLU-central"/>
</dbReference>
<dbReference type="FunFam" id="3.30.2280.10:FF:000002">
    <property type="entry name" value="Clustered mitochondria protein homolog"/>
    <property type="match status" value="1"/>
</dbReference>
<dbReference type="PROSITE" id="PS51823">
    <property type="entry name" value="CLU"/>
    <property type="match status" value="1"/>
</dbReference>
<keyword evidence="1" id="KW-0963">Cytoplasm</keyword>
<organism evidence="6 7">
    <name type="scientific">Wickerhamomyces pijperi</name>
    <name type="common">Yeast</name>
    <name type="synonym">Pichia pijperi</name>
    <dbReference type="NCBI Taxonomy" id="599730"/>
    <lineage>
        <taxon>Eukaryota</taxon>
        <taxon>Fungi</taxon>
        <taxon>Dikarya</taxon>
        <taxon>Ascomycota</taxon>
        <taxon>Saccharomycotina</taxon>
        <taxon>Saccharomycetes</taxon>
        <taxon>Phaffomycetales</taxon>
        <taxon>Wickerhamomycetaceae</taxon>
        <taxon>Wickerhamomyces</taxon>
    </lineage>
</organism>